<dbReference type="PANTHER" id="PTHR35587">
    <property type="entry name" value="EXPRESSED PROTEIN"/>
    <property type="match status" value="1"/>
</dbReference>
<gene>
    <name evidence="2" type="ORF">VKT23_010706</name>
</gene>
<reference evidence="2 3" key="1">
    <citation type="submission" date="2024-01" db="EMBL/GenBank/DDBJ databases">
        <title>A draft genome for the cacao thread blight pathogen Marasmiellus scandens.</title>
        <authorList>
            <person name="Baruah I.K."/>
            <person name="Leung J."/>
            <person name="Bukari Y."/>
            <person name="Amoako-Attah I."/>
            <person name="Meinhardt L.W."/>
            <person name="Bailey B.A."/>
            <person name="Cohen S.P."/>
        </authorList>
    </citation>
    <scope>NUCLEOTIDE SEQUENCE [LARGE SCALE GENOMIC DNA]</scope>
    <source>
        <strain evidence="2 3">GH-19</strain>
    </source>
</reference>
<dbReference type="PANTHER" id="PTHR35587:SF4">
    <property type="match status" value="1"/>
</dbReference>
<dbReference type="EMBL" id="JBANRG010000021">
    <property type="protein sequence ID" value="KAK7456457.1"/>
    <property type="molecule type" value="Genomic_DNA"/>
</dbReference>
<dbReference type="Proteomes" id="UP001498398">
    <property type="component" value="Unassembled WGS sequence"/>
</dbReference>
<evidence type="ECO:0000313" key="3">
    <source>
        <dbReference type="Proteomes" id="UP001498398"/>
    </source>
</evidence>
<feature type="compositionally biased region" description="Low complexity" evidence="1">
    <location>
        <begin position="22"/>
        <end position="33"/>
    </location>
</feature>
<sequence length="155" mass="16597">MSSPQRAQSGSRSPSSGPPPARQQQQRQQSRGNSRARTRNRSASATPSEMSEDAGPSRGQRGQRRRGQGGGRQSSDYDNLVRGGQLAQRRRVSALAGPDNQNPPAQNPPAQQPGGGGDDEDMGDKPLKLRLDLNLDVAVELKAKVHGDLTLSLLR</sequence>
<evidence type="ECO:0000256" key="1">
    <source>
        <dbReference type="SAM" id="MobiDB-lite"/>
    </source>
</evidence>
<protein>
    <submittedName>
        <fullName evidence="2">Uncharacterized protein</fullName>
    </submittedName>
</protein>
<comment type="caution">
    <text evidence="2">The sequence shown here is derived from an EMBL/GenBank/DDBJ whole genome shotgun (WGS) entry which is preliminary data.</text>
</comment>
<organism evidence="2 3">
    <name type="scientific">Marasmiellus scandens</name>
    <dbReference type="NCBI Taxonomy" id="2682957"/>
    <lineage>
        <taxon>Eukaryota</taxon>
        <taxon>Fungi</taxon>
        <taxon>Dikarya</taxon>
        <taxon>Basidiomycota</taxon>
        <taxon>Agaricomycotina</taxon>
        <taxon>Agaricomycetes</taxon>
        <taxon>Agaricomycetidae</taxon>
        <taxon>Agaricales</taxon>
        <taxon>Marasmiineae</taxon>
        <taxon>Omphalotaceae</taxon>
        <taxon>Marasmiellus</taxon>
    </lineage>
</organism>
<proteinExistence type="predicted"/>
<name>A0ABR1JF60_9AGAR</name>
<feature type="compositionally biased region" description="Low complexity" evidence="1">
    <location>
        <begin position="1"/>
        <end position="15"/>
    </location>
</feature>
<feature type="region of interest" description="Disordered" evidence="1">
    <location>
        <begin position="1"/>
        <end position="127"/>
    </location>
</feature>
<accession>A0ABR1JF60</accession>
<evidence type="ECO:0000313" key="2">
    <source>
        <dbReference type="EMBL" id="KAK7456457.1"/>
    </source>
</evidence>
<keyword evidence="3" id="KW-1185">Reference proteome</keyword>